<gene>
    <name evidence="2" type="ORF">SKAU_G00322790</name>
</gene>
<evidence type="ECO:0000313" key="2">
    <source>
        <dbReference type="EMBL" id="KAJ8342351.1"/>
    </source>
</evidence>
<sequence>MALLNPLRDPIFSKGKKARRLPFSVAHISQGVGRGGFKGRVQRQREVALGAGAGHTFAKIPLEECRKGKRGGLDAGVKTQSNRRRRGLRLPLRGIQSQAAARQTGGKDARRPSLAYAGK</sequence>
<organism evidence="2 3">
    <name type="scientific">Synaphobranchus kaupii</name>
    <name type="common">Kaup's arrowtooth eel</name>
    <dbReference type="NCBI Taxonomy" id="118154"/>
    <lineage>
        <taxon>Eukaryota</taxon>
        <taxon>Metazoa</taxon>
        <taxon>Chordata</taxon>
        <taxon>Craniata</taxon>
        <taxon>Vertebrata</taxon>
        <taxon>Euteleostomi</taxon>
        <taxon>Actinopterygii</taxon>
        <taxon>Neopterygii</taxon>
        <taxon>Teleostei</taxon>
        <taxon>Anguilliformes</taxon>
        <taxon>Synaphobranchidae</taxon>
        <taxon>Synaphobranchus</taxon>
    </lineage>
</organism>
<evidence type="ECO:0000256" key="1">
    <source>
        <dbReference type="SAM" id="MobiDB-lite"/>
    </source>
</evidence>
<comment type="caution">
    <text evidence="2">The sequence shown here is derived from an EMBL/GenBank/DDBJ whole genome shotgun (WGS) entry which is preliminary data.</text>
</comment>
<reference evidence="2" key="1">
    <citation type="journal article" date="2023" name="Science">
        <title>Genome structures resolve the early diversification of teleost fishes.</title>
        <authorList>
            <person name="Parey E."/>
            <person name="Louis A."/>
            <person name="Montfort J."/>
            <person name="Bouchez O."/>
            <person name="Roques C."/>
            <person name="Iampietro C."/>
            <person name="Lluch J."/>
            <person name="Castinel A."/>
            <person name="Donnadieu C."/>
            <person name="Desvignes T."/>
            <person name="Floi Bucao C."/>
            <person name="Jouanno E."/>
            <person name="Wen M."/>
            <person name="Mejri S."/>
            <person name="Dirks R."/>
            <person name="Jansen H."/>
            <person name="Henkel C."/>
            <person name="Chen W.J."/>
            <person name="Zahm M."/>
            <person name="Cabau C."/>
            <person name="Klopp C."/>
            <person name="Thompson A.W."/>
            <person name="Robinson-Rechavi M."/>
            <person name="Braasch I."/>
            <person name="Lecointre G."/>
            <person name="Bobe J."/>
            <person name="Postlethwait J.H."/>
            <person name="Berthelot C."/>
            <person name="Roest Crollius H."/>
            <person name="Guiguen Y."/>
        </authorList>
    </citation>
    <scope>NUCLEOTIDE SEQUENCE</scope>
    <source>
        <strain evidence="2">WJC10195</strain>
    </source>
</reference>
<protein>
    <submittedName>
        <fullName evidence="2">Uncharacterized protein</fullName>
    </submittedName>
</protein>
<proteinExistence type="predicted"/>
<dbReference type="AlphaFoldDB" id="A0A9Q1EP60"/>
<keyword evidence="3" id="KW-1185">Reference proteome</keyword>
<dbReference type="Proteomes" id="UP001152622">
    <property type="component" value="Chromosome 14"/>
</dbReference>
<dbReference type="EMBL" id="JAINUF010000014">
    <property type="protein sequence ID" value="KAJ8342351.1"/>
    <property type="molecule type" value="Genomic_DNA"/>
</dbReference>
<name>A0A9Q1EP60_SYNKA</name>
<evidence type="ECO:0000313" key="3">
    <source>
        <dbReference type="Proteomes" id="UP001152622"/>
    </source>
</evidence>
<feature type="region of interest" description="Disordered" evidence="1">
    <location>
        <begin position="68"/>
        <end position="119"/>
    </location>
</feature>
<accession>A0A9Q1EP60</accession>